<evidence type="ECO:0000313" key="1">
    <source>
        <dbReference type="EMBL" id="SKC06346.1"/>
    </source>
</evidence>
<keyword evidence="2" id="KW-1185">Reference proteome</keyword>
<accession>A0A1T5GD52</accession>
<name>A0A1T5GD52_9BACT</name>
<dbReference type="AlphaFoldDB" id="A0A1T5GD52"/>
<dbReference type="Proteomes" id="UP000190897">
    <property type="component" value="Unassembled WGS sequence"/>
</dbReference>
<dbReference type="STRING" id="651661.SAMN05660293_03951"/>
<reference evidence="2" key="1">
    <citation type="submission" date="2017-02" db="EMBL/GenBank/DDBJ databases">
        <authorList>
            <person name="Varghese N."/>
            <person name="Submissions S."/>
        </authorList>
    </citation>
    <scope>NUCLEOTIDE SEQUENCE [LARGE SCALE GENOMIC DNA]</scope>
    <source>
        <strain evidence="2">DSM 22270</strain>
    </source>
</reference>
<sequence length="106" mass="12387">MPGRQSPFGKKFHRKLQMEHNNDIMDNNKLPEMLAFLQKVSEMNEDTVYDSSDEYLVNAIIDLVKEQGHTSIAEEFDTPFLHSMITIQKWAEELKVIVIENFSDKK</sequence>
<proteinExistence type="predicted"/>
<organism evidence="1 2">
    <name type="scientific">Dyadobacter psychrophilus</name>
    <dbReference type="NCBI Taxonomy" id="651661"/>
    <lineage>
        <taxon>Bacteria</taxon>
        <taxon>Pseudomonadati</taxon>
        <taxon>Bacteroidota</taxon>
        <taxon>Cytophagia</taxon>
        <taxon>Cytophagales</taxon>
        <taxon>Spirosomataceae</taxon>
        <taxon>Dyadobacter</taxon>
    </lineage>
</organism>
<dbReference type="EMBL" id="FUZA01000005">
    <property type="protein sequence ID" value="SKC06346.1"/>
    <property type="molecule type" value="Genomic_DNA"/>
</dbReference>
<evidence type="ECO:0000313" key="2">
    <source>
        <dbReference type="Proteomes" id="UP000190897"/>
    </source>
</evidence>
<protein>
    <submittedName>
        <fullName evidence="1">Uncharacterized protein</fullName>
    </submittedName>
</protein>
<gene>
    <name evidence="1" type="ORF">SAMN05660293_03951</name>
</gene>